<sequence length="132" mass="14480">MMSKIKAMVAALAIGGAMVAAVPAEAQRYDRGYYGDRGWRGGDRSWRGGDRYWRGDRGWRGNRYGYGGYRGPRGYYGYAPRGYGYYGYPRYGYGYGVGYGYPRYRYGYGNDGALIAGIAGLAIGAAIASDGF</sequence>
<keyword evidence="3" id="KW-1185">Reference proteome</keyword>
<evidence type="ECO:0000256" key="1">
    <source>
        <dbReference type="SAM" id="SignalP"/>
    </source>
</evidence>
<feature type="signal peptide" evidence="1">
    <location>
        <begin position="1"/>
        <end position="26"/>
    </location>
</feature>
<reference evidence="2 3" key="1">
    <citation type="submission" date="2019-01" db="EMBL/GenBank/DDBJ databases">
        <authorList>
            <person name="Chen W.-M."/>
        </authorList>
    </citation>
    <scope>NUCLEOTIDE SEQUENCE [LARGE SCALE GENOMIC DNA]</scope>
    <source>
        <strain evidence="2 3">CCP-7</strain>
    </source>
</reference>
<organism evidence="2 3">
    <name type="scientific">Sphingomonas crocodyli</name>
    <dbReference type="NCBI Taxonomy" id="1979270"/>
    <lineage>
        <taxon>Bacteria</taxon>
        <taxon>Pseudomonadati</taxon>
        <taxon>Pseudomonadota</taxon>
        <taxon>Alphaproteobacteria</taxon>
        <taxon>Sphingomonadales</taxon>
        <taxon>Sphingomonadaceae</taxon>
        <taxon>Sphingomonas</taxon>
    </lineage>
</organism>
<dbReference type="AlphaFoldDB" id="A0A437M0N2"/>
<dbReference type="Proteomes" id="UP000282971">
    <property type="component" value="Unassembled WGS sequence"/>
</dbReference>
<protein>
    <submittedName>
        <fullName evidence="2">Uncharacterized protein</fullName>
    </submittedName>
</protein>
<name>A0A437M0N2_9SPHN</name>
<feature type="chain" id="PRO_5019011560" evidence="1">
    <location>
        <begin position="27"/>
        <end position="132"/>
    </location>
</feature>
<gene>
    <name evidence="2" type="ORF">EOD43_16175</name>
</gene>
<keyword evidence="1" id="KW-0732">Signal</keyword>
<accession>A0A437M0N2</accession>
<evidence type="ECO:0000313" key="2">
    <source>
        <dbReference type="EMBL" id="RVT91064.1"/>
    </source>
</evidence>
<dbReference type="EMBL" id="SACN01000002">
    <property type="protein sequence ID" value="RVT91064.1"/>
    <property type="molecule type" value="Genomic_DNA"/>
</dbReference>
<comment type="caution">
    <text evidence="2">The sequence shown here is derived from an EMBL/GenBank/DDBJ whole genome shotgun (WGS) entry which is preliminary data.</text>
</comment>
<proteinExistence type="predicted"/>
<evidence type="ECO:0000313" key="3">
    <source>
        <dbReference type="Proteomes" id="UP000282971"/>
    </source>
</evidence>